<evidence type="ECO:0000256" key="1">
    <source>
        <dbReference type="ARBA" id="ARBA00022603"/>
    </source>
</evidence>
<feature type="domain" description="O-methyltransferase C-terminal" evidence="5">
    <location>
        <begin position="127"/>
        <end position="330"/>
    </location>
</feature>
<dbReference type="InterPro" id="IPR036388">
    <property type="entry name" value="WH-like_DNA-bd_sf"/>
</dbReference>
<evidence type="ECO:0000313" key="7">
    <source>
        <dbReference type="EMBL" id="SFF81667.1"/>
    </source>
</evidence>
<dbReference type="GO" id="GO:0032259">
    <property type="term" value="P:methylation"/>
    <property type="evidence" value="ECO:0007669"/>
    <property type="project" value="UniProtKB-KW"/>
</dbReference>
<dbReference type="Proteomes" id="UP000199323">
    <property type="component" value="Unassembled WGS sequence"/>
</dbReference>
<dbReference type="CDD" id="cd02440">
    <property type="entry name" value="AdoMet_MTases"/>
    <property type="match status" value="1"/>
</dbReference>
<dbReference type="InterPro" id="IPR029063">
    <property type="entry name" value="SAM-dependent_MTases_sf"/>
</dbReference>
<dbReference type="PANTHER" id="PTHR43712">
    <property type="entry name" value="PUTATIVE (AFU_ORTHOLOGUE AFUA_4G14580)-RELATED"/>
    <property type="match status" value="1"/>
</dbReference>
<evidence type="ECO:0000256" key="3">
    <source>
        <dbReference type="ARBA" id="ARBA00022691"/>
    </source>
</evidence>
<keyword evidence="3" id="KW-0949">S-adenosyl-L-methionine</keyword>
<dbReference type="InterPro" id="IPR016461">
    <property type="entry name" value="COMT-like"/>
</dbReference>
<protein>
    <submittedName>
        <fullName evidence="7">Dimerisation domain-containing protein</fullName>
    </submittedName>
</protein>
<dbReference type="PANTHER" id="PTHR43712:SF2">
    <property type="entry name" value="O-METHYLTRANSFERASE CICE"/>
    <property type="match status" value="1"/>
</dbReference>
<reference evidence="8" key="1">
    <citation type="submission" date="2016-10" db="EMBL/GenBank/DDBJ databases">
        <authorList>
            <person name="Varghese N."/>
            <person name="Submissions S."/>
        </authorList>
    </citation>
    <scope>NUCLEOTIDE SEQUENCE [LARGE SCALE GENOMIC DNA]</scope>
    <source>
        <strain evidence="8">CGMCC 4.3510</strain>
    </source>
</reference>
<dbReference type="GO" id="GO:0046983">
    <property type="term" value="F:protein dimerization activity"/>
    <property type="evidence" value="ECO:0007669"/>
    <property type="project" value="InterPro"/>
</dbReference>
<dbReference type="InterPro" id="IPR036390">
    <property type="entry name" value="WH_DNA-bd_sf"/>
</dbReference>
<sequence>MPFKGELAQPSPQEAELAGHVDAVFGMLTGHWVAQTVRAAAHLRIADHVAAGATSADEVAAREGSDPATTYRLMRACASLGLLGHEGGRRFSVTPRGQVLREGVPGSLREAALVQGAEGHWRSWGVFPEAVRSGGNGAVLALGRNLFEHFGDHPVEGALFSQAMSNMTGLVVADAAALLDLGGATRVVDLGGADGALILALMRENPRIEGQVFDLPHVVGGAERAAREAGLADRFTAVAGDFFEKVPEADYYLLKWVLHDWSDEQCRVILGNCREAAAPGARVLVIEALVGEVGTPDPAAVLDMNMLAASDGQERDLAEYDALFAATGWRRTAVSPTRSLYSLIELEAV</sequence>
<evidence type="ECO:0000259" key="5">
    <source>
        <dbReference type="Pfam" id="PF00891"/>
    </source>
</evidence>
<organism evidence="7 8">
    <name type="scientific">Actinacidiphila alni</name>
    <dbReference type="NCBI Taxonomy" id="380248"/>
    <lineage>
        <taxon>Bacteria</taxon>
        <taxon>Bacillati</taxon>
        <taxon>Actinomycetota</taxon>
        <taxon>Actinomycetes</taxon>
        <taxon>Kitasatosporales</taxon>
        <taxon>Streptomycetaceae</taxon>
        <taxon>Actinacidiphila</taxon>
    </lineage>
</organism>
<keyword evidence="1" id="KW-0489">Methyltransferase</keyword>
<dbReference type="GO" id="GO:0008171">
    <property type="term" value="F:O-methyltransferase activity"/>
    <property type="evidence" value="ECO:0007669"/>
    <property type="project" value="InterPro"/>
</dbReference>
<evidence type="ECO:0000256" key="2">
    <source>
        <dbReference type="ARBA" id="ARBA00022679"/>
    </source>
</evidence>
<dbReference type="STRING" id="380248.SAMN05216251_13058"/>
<dbReference type="Gene3D" id="3.40.50.150">
    <property type="entry name" value="Vaccinia Virus protein VP39"/>
    <property type="match status" value="1"/>
</dbReference>
<dbReference type="EMBL" id="FONG01000030">
    <property type="protein sequence ID" value="SFF81667.1"/>
    <property type="molecule type" value="Genomic_DNA"/>
</dbReference>
<dbReference type="SUPFAM" id="SSF53335">
    <property type="entry name" value="S-adenosyl-L-methionine-dependent methyltransferases"/>
    <property type="match status" value="1"/>
</dbReference>
<dbReference type="PROSITE" id="PS51683">
    <property type="entry name" value="SAM_OMT_II"/>
    <property type="match status" value="1"/>
</dbReference>
<name>A0A1I2LW24_9ACTN</name>
<dbReference type="InterPro" id="IPR001077">
    <property type="entry name" value="COMT_C"/>
</dbReference>
<evidence type="ECO:0000259" key="6">
    <source>
        <dbReference type="Pfam" id="PF08100"/>
    </source>
</evidence>
<accession>A0A1I2LW24</accession>
<dbReference type="Pfam" id="PF00891">
    <property type="entry name" value="Methyltransf_2"/>
    <property type="match status" value="1"/>
</dbReference>
<dbReference type="InterPro" id="IPR012967">
    <property type="entry name" value="COMT_dimerisation"/>
</dbReference>
<dbReference type="AlphaFoldDB" id="A0A1I2LW24"/>
<dbReference type="RefSeq" id="WP_177246739.1">
    <property type="nucleotide sequence ID" value="NZ_FONG01000030.1"/>
</dbReference>
<dbReference type="SUPFAM" id="SSF46785">
    <property type="entry name" value="Winged helix' DNA-binding domain"/>
    <property type="match status" value="1"/>
</dbReference>
<gene>
    <name evidence="7" type="ORF">SAMN05216251_13058</name>
</gene>
<feature type="domain" description="O-methyltransferase dimerisation" evidence="6">
    <location>
        <begin position="27"/>
        <end position="100"/>
    </location>
</feature>
<evidence type="ECO:0000313" key="8">
    <source>
        <dbReference type="Proteomes" id="UP000199323"/>
    </source>
</evidence>
<keyword evidence="2" id="KW-0808">Transferase</keyword>
<dbReference type="Pfam" id="PF08100">
    <property type="entry name" value="Dimerisation"/>
    <property type="match status" value="1"/>
</dbReference>
<proteinExistence type="predicted"/>
<dbReference type="PIRSF" id="PIRSF005739">
    <property type="entry name" value="O-mtase"/>
    <property type="match status" value="1"/>
</dbReference>
<evidence type="ECO:0000256" key="4">
    <source>
        <dbReference type="PIRSR" id="PIRSR005739-1"/>
    </source>
</evidence>
<feature type="active site" description="Proton acceptor" evidence="4">
    <location>
        <position position="259"/>
    </location>
</feature>
<dbReference type="Gene3D" id="1.10.10.10">
    <property type="entry name" value="Winged helix-like DNA-binding domain superfamily/Winged helix DNA-binding domain"/>
    <property type="match status" value="1"/>
</dbReference>
<keyword evidence="8" id="KW-1185">Reference proteome</keyword>